<dbReference type="Proteomes" id="UP001166293">
    <property type="component" value="Unassembled WGS sequence"/>
</dbReference>
<reference evidence="1" key="1">
    <citation type="submission" date="2021-06" db="EMBL/GenBank/DDBJ databases">
        <title>Thalassococcus sp. CAU 1522 isolated from sea sand, Republic of Korea.</title>
        <authorList>
            <person name="Kim W."/>
        </authorList>
    </citation>
    <scope>NUCLEOTIDE SEQUENCE</scope>
    <source>
        <strain evidence="1">CAU 1522</strain>
    </source>
</reference>
<sequence>MLKVATAVIGGFIGLVTMAGMADFGYQSYRAGQSPLEFGLEGWVASVAERGAAAGDRSRAQQNDPVTQLAALRDLLPEAPAGWQRQTWSAAQKDLLKSWSDDPAPPHEELEAIAAEEQKPRVGLFGVSDLMNKNSVTRSSREESWVYVRGRDRVVLRLRRVEPAGPPSTLVEAVALEVSNQSAWERSEMYFARYGGVVYEEHTSEFEARPYRSFSGILGPRDGTHFKITVQAKASEQTIRTILTKIGYGRLRAELRPAGQAPVSAAAEAELRAARAAEQARIAALRRAEQLERDRVERVLEGRTGSARDGRSCTQHKGQWVCGLLD</sequence>
<accession>A0ABS6N8E1</accession>
<proteinExistence type="predicted"/>
<protein>
    <submittedName>
        <fullName evidence="1">Uncharacterized protein</fullName>
    </submittedName>
</protein>
<organism evidence="1 2">
    <name type="scientific">Thalassococcus arenae</name>
    <dbReference type="NCBI Taxonomy" id="2851652"/>
    <lineage>
        <taxon>Bacteria</taxon>
        <taxon>Pseudomonadati</taxon>
        <taxon>Pseudomonadota</taxon>
        <taxon>Alphaproteobacteria</taxon>
        <taxon>Rhodobacterales</taxon>
        <taxon>Roseobacteraceae</taxon>
        <taxon>Thalassococcus</taxon>
    </lineage>
</organism>
<comment type="caution">
    <text evidence="1">The sequence shown here is derived from an EMBL/GenBank/DDBJ whole genome shotgun (WGS) entry which is preliminary data.</text>
</comment>
<evidence type="ECO:0000313" key="2">
    <source>
        <dbReference type="Proteomes" id="UP001166293"/>
    </source>
</evidence>
<gene>
    <name evidence="1" type="ORF">KUH32_10875</name>
</gene>
<dbReference type="EMBL" id="JAHRWL010000001">
    <property type="protein sequence ID" value="MBV2360280.1"/>
    <property type="molecule type" value="Genomic_DNA"/>
</dbReference>
<name>A0ABS6N8E1_9RHOB</name>
<keyword evidence="2" id="KW-1185">Reference proteome</keyword>
<dbReference type="RefSeq" id="WP_217778070.1">
    <property type="nucleotide sequence ID" value="NZ_JAHRWL010000001.1"/>
</dbReference>
<evidence type="ECO:0000313" key="1">
    <source>
        <dbReference type="EMBL" id="MBV2360280.1"/>
    </source>
</evidence>